<evidence type="ECO:0000313" key="3">
    <source>
        <dbReference type="EMBL" id="QES18701.1"/>
    </source>
</evidence>
<proteinExistence type="predicted"/>
<keyword evidence="2" id="KW-1133">Transmembrane helix</keyword>
<gene>
    <name evidence="3" type="ORF">DEJ46_06040</name>
</gene>
<reference evidence="3 4" key="1">
    <citation type="submission" date="2018-05" db="EMBL/GenBank/DDBJ databases">
        <title>Streptomyces venezuelae.</title>
        <authorList>
            <person name="Kim W."/>
            <person name="Lee N."/>
            <person name="Cho B.-K."/>
        </authorList>
    </citation>
    <scope>NUCLEOTIDE SEQUENCE [LARGE SCALE GENOMIC DNA]</scope>
    <source>
        <strain evidence="3 4">ATCC 15068</strain>
    </source>
</reference>
<protein>
    <submittedName>
        <fullName evidence="3">Uncharacterized protein</fullName>
    </submittedName>
</protein>
<keyword evidence="2" id="KW-0812">Transmembrane</keyword>
<sequence length="229" mass="24216">MLKRSISRSAYVTGWSPTRRALLIVAVLFTLIAVTGLTAALTGKRDHPSESAGSPAPSSPSSTTAPASSGNPHAGTGSVPAPPRIADPIAFAQRAAAMLWSYDTRDTTRDAQIAGMERWMTKESQYSDWLSVSAQVPDPTLWSRMADQQQHASAAMAEGHYPAAFKQALAQDPAAITKAYIYAVTVTGKQRITWAKGGGGAEDRSVTLAVQCRPSHDCTLVAIAPRVAP</sequence>
<dbReference type="RefSeq" id="WP_150264519.1">
    <property type="nucleotide sequence ID" value="NZ_CP029194.1"/>
</dbReference>
<dbReference type="AlphaFoldDB" id="A0A5P2APB9"/>
<dbReference type="EMBL" id="CP029194">
    <property type="protein sequence ID" value="QES18701.1"/>
    <property type="molecule type" value="Genomic_DNA"/>
</dbReference>
<accession>A0A5P2APB9</accession>
<feature type="compositionally biased region" description="Low complexity" evidence="1">
    <location>
        <begin position="50"/>
        <end position="70"/>
    </location>
</feature>
<name>A0A5P2APB9_STRVZ</name>
<evidence type="ECO:0000313" key="4">
    <source>
        <dbReference type="Proteomes" id="UP000324106"/>
    </source>
</evidence>
<evidence type="ECO:0000256" key="1">
    <source>
        <dbReference type="SAM" id="MobiDB-lite"/>
    </source>
</evidence>
<evidence type="ECO:0000256" key="2">
    <source>
        <dbReference type="SAM" id="Phobius"/>
    </source>
</evidence>
<feature type="transmembrane region" description="Helical" evidence="2">
    <location>
        <begin position="21"/>
        <end position="41"/>
    </location>
</feature>
<dbReference type="OrthoDB" id="4318969at2"/>
<dbReference type="Proteomes" id="UP000324106">
    <property type="component" value="Chromosome"/>
</dbReference>
<organism evidence="3 4">
    <name type="scientific">Streptomyces venezuelae</name>
    <dbReference type="NCBI Taxonomy" id="54571"/>
    <lineage>
        <taxon>Bacteria</taxon>
        <taxon>Bacillati</taxon>
        <taxon>Actinomycetota</taxon>
        <taxon>Actinomycetes</taxon>
        <taxon>Kitasatosporales</taxon>
        <taxon>Streptomycetaceae</taxon>
        <taxon>Streptomyces</taxon>
    </lineage>
</organism>
<feature type="region of interest" description="Disordered" evidence="1">
    <location>
        <begin position="42"/>
        <end position="84"/>
    </location>
</feature>
<keyword evidence="2" id="KW-0472">Membrane</keyword>